<sequence>MKYLQIFVISLLIALYLAQRERKGGFRNKKFPRPPKLCSTDGDCPNTATCLNPESKPNGICVPKKEADMFKKLRGCSADSDCEGTEKCKEMPKVGVNMCMSEALTKMLQKKVRRLPGVPKSCVSESDCSGAAKCVDFPKFNKRLCLVEDRHLHKMLMIIHQNFEVKDKDNLGIDDKKEKDGEDNKDKDSGVDFDKKKNMFKKMISELRGCSADSDCEGAMKCKELPKVGINMCMSEALTKMLEMKVARLPGVPKSCVSESDCSGAAKCVDFPKFNKQLCLVEDRHLHRMLMIIHQNFEVKDKDNLGIDENKEKDGEDNKDKDSGVDLDKKTDDSKKDINYEKDNIDLFISDPQLIKRKNDDRFISDPQFRKRKHGDKGEFGFSKSDDEHHMRNNPWRMFFLGALAMTGVVIIMLTVVMCCLKFRKRRLPGDAAPEEQDTKRNHLRHNAFLTKISTVSHNPYSKLHNEKV</sequence>
<feature type="region of interest" description="Disordered" evidence="1">
    <location>
        <begin position="171"/>
        <end position="191"/>
    </location>
</feature>
<dbReference type="InterPro" id="IPR052326">
    <property type="entry name" value="Diff-Dev_Assoc_Protein"/>
</dbReference>
<keyword evidence="2" id="KW-1133">Transmembrane helix</keyword>
<dbReference type="AlphaFoldDB" id="A0A8W8KSX7"/>
<keyword evidence="2" id="KW-0812">Transmembrane</keyword>
<organism evidence="4 5">
    <name type="scientific">Magallana gigas</name>
    <name type="common">Pacific oyster</name>
    <name type="synonym">Crassostrea gigas</name>
    <dbReference type="NCBI Taxonomy" id="29159"/>
    <lineage>
        <taxon>Eukaryota</taxon>
        <taxon>Metazoa</taxon>
        <taxon>Spiralia</taxon>
        <taxon>Lophotrochozoa</taxon>
        <taxon>Mollusca</taxon>
        <taxon>Bivalvia</taxon>
        <taxon>Autobranchia</taxon>
        <taxon>Pteriomorphia</taxon>
        <taxon>Ostreida</taxon>
        <taxon>Ostreoidea</taxon>
        <taxon>Ostreidae</taxon>
        <taxon>Magallana</taxon>
    </lineage>
</organism>
<feature type="transmembrane region" description="Helical" evidence="2">
    <location>
        <begin position="398"/>
        <end position="421"/>
    </location>
</feature>
<proteinExistence type="predicted"/>
<keyword evidence="5" id="KW-1185">Reference proteome</keyword>
<evidence type="ECO:0000313" key="4">
    <source>
        <dbReference type="EnsemblMetazoa" id="G2448.2:cds"/>
    </source>
</evidence>
<feature type="compositionally biased region" description="Basic and acidic residues" evidence="1">
    <location>
        <begin position="376"/>
        <end position="387"/>
    </location>
</feature>
<dbReference type="OrthoDB" id="10548112at2759"/>
<dbReference type="PANTHER" id="PTHR33459:SF7">
    <property type="entry name" value="DD-GDCA PROTEIN"/>
    <property type="match status" value="1"/>
</dbReference>
<feature type="region of interest" description="Disordered" evidence="1">
    <location>
        <begin position="365"/>
        <end position="387"/>
    </location>
</feature>
<evidence type="ECO:0000256" key="1">
    <source>
        <dbReference type="SAM" id="MobiDB-lite"/>
    </source>
</evidence>
<keyword evidence="3" id="KW-0732">Signal</keyword>
<feature type="signal peptide" evidence="3">
    <location>
        <begin position="1"/>
        <end position="18"/>
    </location>
</feature>
<dbReference type="Proteomes" id="UP000005408">
    <property type="component" value="Unassembled WGS sequence"/>
</dbReference>
<evidence type="ECO:0000256" key="2">
    <source>
        <dbReference type="SAM" id="Phobius"/>
    </source>
</evidence>
<feature type="region of interest" description="Disordered" evidence="1">
    <location>
        <begin position="308"/>
        <end position="333"/>
    </location>
</feature>
<dbReference type="OMA" id="MCMSEAL"/>
<dbReference type="PANTHER" id="PTHR33459">
    <property type="entry name" value="DD-GDCA PROTEIN"/>
    <property type="match status" value="1"/>
</dbReference>
<keyword evidence="2" id="KW-0472">Membrane</keyword>
<reference evidence="4" key="1">
    <citation type="submission" date="2022-08" db="UniProtKB">
        <authorList>
            <consortium name="EnsemblMetazoa"/>
        </authorList>
    </citation>
    <scope>IDENTIFICATION</scope>
    <source>
        <strain evidence="4">05x7-T-G4-1.051#20</strain>
    </source>
</reference>
<protein>
    <submittedName>
        <fullName evidence="4">Uncharacterized protein</fullName>
    </submittedName>
</protein>
<name>A0A8W8KSX7_MAGGI</name>
<evidence type="ECO:0000313" key="5">
    <source>
        <dbReference type="Proteomes" id="UP000005408"/>
    </source>
</evidence>
<dbReference type="EnsemblMetazoa" id="G2448.2">
    <property type="protein sequence ID" value="G2448.2:cds"/>
    <property type="gene ID" value="G2448"/>
</dbReference>
<evidence type="ECO:0000256" key="3">
    <source>
        <dbReference type="SAM" id="SignalP"/>
    </source>
</evidence>
<accession>A0A8W8KSX7</accession>
<feature type="chain" id="PRO_5036497259" evidence="3">
    <location>
        <begin position="19"/>
        <end position="469"/>
    </location>
</feature>